<dbReference type="Pfam" id="PF03226">
    <property type="entry name" value="Yippee-Mis18"/>
    <property type="match status" value="1"/>
</dbReference>
<dbReference type="OrthoDB" id="6407410at2759"/>
<dbReference type="InterPro" id="IPR039058">
    <property type="entry name" value="Yippee_fam"/>
</dbReference>
<dbReference type="InterPro" id="IPR004910">
    <property type="entry name" value="Yippee/Mis18/Cereblon"/>
</dbReference>
<feature type="region of interest" description="Disordered" evidence="4">
    <location>
        <begin position="39"/>
        <end position="61"/>
    </location>
</feature>
<evidence type="ECO:0000256" key="2">
    <source>
        <dbReference type="ARBA" id="ARBA00022723"/>
    </source>
</evidence>
<dbReference type="Proteomes" id="UP000030854">
    <property type="component" value="Unassembled WGS sequence"/>
</dbReference>
<evidence type="ECO:0000256" key="4">
    <source>
        <dbReference type="SAM" id="MobiDB-lite"/>
    </source>
</evidence>
<dbReference type="AlphaFoldDB" id="A0A0B1NWZ7"/>
<dbReference type="STRING" id="52586.A0A0B1NWZ7"/>
<evidence type="ECO:0000256" key="1">
    <source>
        <dbReference type="ARBA" id="ARBA00005613"/>
    </source>
</evidence>
<evidence type="ECO:0000259" key="5">
    <source>
        <dbReference type="PROSITE" id="PS51792"/>
    </source>
</evidence>
<gene>
    <name evidence="6" type="ORF">EV44_g5264</name>
</gene>
<accession>A0A0B1NWZ7</accession>
<dbReference type="GO" id="GO:0046872">
    <property type="term" value="F:metal ion binding"/>
    <property type="evidence" value="ECO:0007669"/>
    <property type="project" value="UniProtKB-KW"/>
</dbReference>
<keyword evidence="3" id="KW-0862">Zinc</keyword>
<dbReference type="EMBL" id="JNVN01003495">
    <property type="protein sequence ID" value="KHJ30877.1"/>
    <property type="molecule type" value="Genomic_DNA"/>
</dbReference>
<keyword evidence="2" id="KW-0479">Metal-binding</keyword>
<dbReference type="PROSITE" id="PS51792">
    <property type="entry name" value="YIPPEE"/>
    <property type="match status" value="1"/>
</dbReference>
<organism evidence="6 7">
    <name type="scientific">Uncinula necator</name>
    <name type="common">Grape powdery mildew</name>
    <dbReference type="NCBI Taxonomy" id="52586"/>
    <lineage>
        <taxon>Eukaryota</taxon>
        <taxon>Fungi</taxon>
        <taxon>Dikarya</taxon>
        <taxon>Ascomycota</taxon>
        <taxon>Pezizomycotina</taxon>
        <taxon>Leotiomycetes</taxon>
        <taxon>Erysiphales</taxon>
        <taxon>Erysiphaceae</taxon>
        <taxon>Erysiphe</taxon>
    </lineage>
</organism>
<evidence type="ECO:0000256" key="3">
    <source>
        <dbReference type="ARBA" id="ARBA00022833"/>
    </source>
</evidence>
<evidence type="ECO:0000313" key="7">
    <source>
        <dbReference type="Proteomes" id="UP000030854"/>
    </source>
</evidence>
<sequence>MALDALPPFVTFLLPTPRFPYRKHSPSLSNGSTLNSSCHSTSSFPSPSTPNTTPISSATGSSLTVSPCESSSSCNLPCSSLETKKSPSSSSLTSIRLTRRYPSTLRCLKCSTDLAYTTQILSKGFTGRLGRAFLVAPPPQPPFVPSFPPKPRPKAELVNTRIEQPMSRELITGWHVVADVSCIVCATVVGWKYIEAREDSQRYKVGKVILERERVCVSGTWEDIETFEAQETDSKVGAIKEWAYQESDSNIQFDSEDEEERESLFSGVWDRDVVARRRSKKLAKKKNGKEKAV</sequence>
<evidence type="ECO:0000313" key="6">
    <source>
        <dbReference type="EMBL" id="KHJ30877.1"/>
    </source>
</evidence>
<proteinExistence type="inferred from homology"/>
<name>A0A0B1NWZ7_UNCNE</name>
<comment type="similarity">
    <text evidence="1">Belongs to the yippee family.</text>
</comment>
<feature type="domain" description="Yippee" evidence="5">
    <location>
        <begin position="103"/>
        <end position="219"/>
    </location>
</feature>
<dbReference type="HOGENOM" id="CLU_043857_0_0_1"/>
<dbReference type="PANTHER" id="PTHR13848">
    <property type="entry name" value="PROTEIN YIPPEE-LIKE CG15309-RELATED"/>
    <property type="match status" value="1"/>
</dbReference>
<dbReference type="OMA" id="IGKCENR"/>
<reference evidence="6 7" key="1">
    <citation type="journal article" date="2014" name="BMC Genomics">
        <title>Adaptive genomic structural variation in the grape powdery mildew pathogen, Erysiphe necator.</title>
        <authorList>
            <person name="Jones L."/>
            <person name="Riaz S."/>
            <person name="Morales-Cruz A."/>
            <person name="Amrine K.C."/>
            <person name="McGuire B."/>
            <person name="Gubler W.D."/>
            <person name="Walker M.A."/>
            <person name="Cantu D."/>
        </authorList>
    </citation>
    <scope>NUCLEOTIDE SEQUENCE [LARGE SCALE GENOMIC DNA]</scope>
    <source>
        <strain evidence="7">c</strain>
    </source>
</reference>
<keyword evidence="7" id="KW-1185">Reference proteome</keyword>
<protein>
    <submittedName>
        <fullName evidence="6">Putative yippee family protein</fullName>
    </submittedName>
</protein>
<comment type="caution">
    <text evidence="6">The sequence shown here is derived from an EMBL/GenBank/DDBJ whole genome shotgun (WGS) entry which is preliminary data.</text>
</comment>
<dbReference type="InterPro" id="IPR034751">
    <property type="entry name" value="Yippee"/>
</dbReference>